<keyword evidence="3" id="KW-1185">Reference proteome</keyword>
<protein>
    <submittedName>
        <fullName evidence="2">Uncharacterized protein</fullName>
    </submittedName>
</protein>
<accession>A0A4Y2NQT1</accession>
<reference evidence="2 3" key="1">
    <citation type="journal article" date="2019" name="Sci. Rep.">
        <title>Orb-weaving spider Araneus ventricosus genome elucidates the spidroin gene catalogue.</title>
        <authorList>
            <person name="Kono N."/>
            <person name="Nakamura H."/>
            <person name="Ohtoshi R."/>
            <person name="Moran D.A.P."/>
            <person name="Shinohara A."/>
            <person name="Yoshida Y."/>
            <person name="Fujiwara M."/>
            <person name="Mori M."/>
            <person name="Tomita M."/>
            <person name="Arakawa K."/>
        </authorList>
    </citation>
    <scope>NUCLEOTIDE SEQUENCE [LARGE SCALE GENOMIC DNA]</scope>
</reference>
<organism evidence="2 3">
    <name type="scientific">Araneus ventricosus</name>
    <name type="common">Orbweaver spider</name>
    <name type="synonym">Epeira ventricosa</name>
    <dbReference type="NCBI Taxonomy" id="182803"/>
    <lineage>
        <taxon>Eukaryota</taxon>
        <taxon>Metazoa</taxon>
        <taxon>Ecdysozoa</taxon>
        <taxon>Arthropoda</taxon>
        <taxon>Chelicerata</taxon>
        <taxon>Arachnida</taxon>
        <taxon>Araneae</taxon>
        <taxon>Araneomorphae</taxon>
        <taxon>Entelegynae</taxon>
        <taxon>Araneoidea</taxon>
        <taxon>Araneidae</taxon>
        <taxon>Araneus</taxon>
    </lineage>
</organism>
<dbReference type="AlphaFoldDB" id="A0A4Y2NQT1"/>
<comment type="caution">
    <text evidence="2">The sequence shown here is derived from an EMBL/GenBank/DDBJ whole genome shotgun (WGS) entry which is preliminary data.</text>
</comment>
<proteinExistence type="predicted"/>
<evidence type="ECO:0000313" key="3">
    <source>
        <dbReference type="Proteomes" id="UP000499080"/>
    </source>
</evidence>
<dbReference type="EMBL" id="BGPR01009620">
    <property type="protein sequence ID" value="GBN41183.1"/>
    <property type="molecule type" value="Genomic_DNA"/>
</dbReference>
<dbReference type="EMBL" id="BGPR01009618">
    <property type="protein sequence ID" value="GBN41172.1"/>
    <property type="molecule type" value="Genomic_DNA"/>
</dbReference>
<gene>
    <name evidence="2" type="ORF">AVEN_187574_1</name>
    <name evidence="1" type="ORF">AVEN_261483_1</name>
</gene>
<sequence length="95" mass="10373">MWCGSLERECHVKCHPRSSKLQGPSQNSLLRVASKRDVSLLATAHSNAFTLKNLTAAAVGKWSIHTITPPAVHLPLLFTSSNPPRTSKVSDMIKL</sequence>
<dbReference type="Proteomes" id="UP000499080">
    <property type="component" value="Unassembled WGS sequence"/>
</dbReference>
<name>A0A4Y2NQT1_ARAVE</name>
<evidence type="ECO:0000313" key="1">
    <source>
        <dbReference type="EMBL" id="GBN41172.1"/>
    </source>
</evidence>
<evidence type="ECO:0000313" key="2">
    <source>
        <dbReference type="EMBL" id="GBN41183.1"/>
    </source>
</evidence>